<dbReference type="Proteomes" id="UP001165060">
    <property type="component" value="Unassembled WGS sequence"/>
</dbReference>
<reference evidence="3 4" key="1">
    <citation type="journal article" date="2023" name="Commun. Biol.">
        <title>Genome analysis of Parmales, the sister group of diatoms, reveals the evolutionary specialization of diatoms from phago-mixotrophs to photoautotrophs.</title>
        <authorList>
            <person name="Ban H."/>
            <person name="Sato S."/>
            <person name="Yoshikawa S."/>
            <person name="Yamada K."/>
            <person name="Nakamura Y."/>
            <person name="Ichinomiya M."/>
            <person name="Sato N."/>
            <person name="Blanc-Mathieu R."/>
            <person name="Endo H."/>
            <person name="Kuwata A."/>
            <person name="Ogata H."/>
        </authorList>
    </citation>
    <scope>NUCLEOTIDE SEQUENCE [LARGE SCALE GENOMIC DNA]</scope>
</reference>
<evidence type="ECO:0000313" key="3">
    <source>
        <dbReference type="EMBL" id="GMI30716.1"/>
    </source>
</evidence>
<evidence type="ECO:0000256" key="2">
    <source>
        <dbReference type="SAM" id="MobiDB-lite"/>
    </source>
</evidence>
<gene>
    <name evidence="3" type="ORF">TeGR_g13715</name>
</gene>
<name>A0ABQ6MRN2_9STRA</name>
<keyword evidence="4" id="KW-1185">Reference proteome</keyword>
<sequence>VDPAYDFDADKPSFKLWYEHDPTYNPAGAAAHKESPRLVNYNLRTKRREEPFKPDTTRGGLEGRVVVEKRERPMQMKITQVDGAVGREGWRAHVSLGNGVVRWTDDVFDWEANNNGAQHVNGKGKSLFLFPKELEPMYSSFSPDKIFHWKPPARRRKAKQVKKETLEEIVERCERRRLKMEATGGVDGCRPEPRVVPVFVPDEEEAGAGGAVPVPPPRQVRTAVQVLDAKTGELVATTPRHTLGARAATGGFGGGSVGVGTSMSSVTITAARTNSATETTPLKKEDATVGSELSGYSIRSGGFLKASPRAKEKIGGAGAPEGPIPASVRTSVGRTEKSDTILAVYGDDEAPGAAALAGKQDEARAGNRVD</sequence>
<comment type="caution">
    <text evidence="3">The sequence shown here is derived from an EMBL/GenBank/DDBJ whole genome shotgun (WGS) entry which is preliminary data.</text>
</comment>
<evidence type="ECO:0000256" key="1">
    <source>
        <dbReference type="SAM" id="Coils"/>
    </source>
</evidence>
<proteinExistence type="predicted"/>
<feature type="non-terminal residue" evidence="3">
    <location>
        <position position="1"/>
    </location>
</feature>
<protein>
    <submittedName>
        <fullName evidence="3">Uncharacterized protein</fullName>
    </submittedName>
</protein>
<feature type="coiled-coil region" evidence="1">
    <location>
        <begin position="156"/>
        <end position="183"/>
    </location>
</feature>
<evidence type="ECO:0000313" key="4">
    <source>
        <dbReference type="Proteomes" id="UP001165060"/>
    </source>
</evidence>
<keyword evidence="1" id="KW-0175">Coiled coil</keyword>
<accession>A0ABQ6MRN2</accession>
<feature type="region of interest" description="Disordered" evidence="2">
    <location>
        <begin position="313"/>
        <end position="333"/>
    </location>
</feature>
<organism evidence="3 4">
    <name type="scientific">Tetraparma gracilis</name>
    <dbReference type="NCBI Taxonomy" id="2962635"/>
    <lineage>
        <taxon>Eukaryota</taxon>
        <taxon>Sar</taxon>
        <taxon>Stramenopiles</taxon>
        <taxon>Ochrophyta</taxon>
        <taxon>Bolidophyceae</taxon>
        <taxon>Parmales</taxon>
        <taxon>Triparmaceae</taxon>
        <taxon>Tetraparma</taxon>
    </lineage>
</organism>
<dbReference type="EMBL" id="BRYB01004424">
    <property type="protein sequence ID" value="GMI30716.1"/>
    <property type="molecule type" value="Genomic_DNA"/>
</dbReference>